<name>A0A0M3TU13_9GAMM</name>
<feature type="transmembrane region" description="Helical" evidence="1">
    <location>
        <begin position="150"/>
        <end position="167"/>
    </location>
</feature>
<dbReference type="OrthoDB" id="9794066at2"/>
<dbReference type="InterPro" id="IPR005134">
    <property type="entry name" value="UPF0114"/>
</dbReference>
<feature type="transmembrane region" description="Helical" evidence="1">
    <location>
        <begin position="126"/>
        <end position="144"/>
    </location>
</feature>
<keyword evidence="1" id="KW-0812">Transmembrane</keyword>
<protein>
    <submittedName>
        <fullName evidence="2">Membrane protein</fullName>
    </submittedName>
</protein>
<dbReference type="PANTHER" id="PTHR31721:SF4">
    <property type="entry name" value="OS06G0710300 PROTEIN"/>
    <property type="match status" value="1"/>
</dbReference>
<organism evidence="2 3">
    <name type="scientific">Candidatus Thioglobus autotrophicus</name>
    <dbReference type="NCBI Taxonomy" id="1705394"/>
    <lineage>
        <taxon>Bacteria</taxon>
        <taxon>Pseudomonadati</taxon>
        <taxon>Pseudomonadota</taxon>
        <taxon>Gammaproteobacteria</taxon>
        <taxon>Candidatus Pseudothioglobaceae</taxon>
        <taxon>Candidatus Thioglobus</taxon>
    </lineage>
</organism>
<reference evidence="2 3" key="1">
    <citation type="journal article" date="2015" name="Genome Announc.">
        <title>Genome Sequence of 'Candidatus Thioglobus autotrophica' Strain EF1, a Chemoautotroph from the SUP05 Clade of Marine Gammaproteobacteria.</title>
        <authorList>
            <person name="Shah V."/>
            <person name="Morris R.M."/>
        </authorList>
    </citation>
    <scope>NUCLEOTIDE SEQUENCE [LARGE SCALE GENOMIC DNA]</scope>
    <source>
        <strain evidence="2 3">EF1</strain>
    </source>
</reference>
<feature type="transmembrane region" description="Helical" evidence="1">
    <location>
        <begin position="17"/>
        <end position="39"/>
    </location>
</feature>
<keyword evidence="3" id="KW-1185">Reference proteome</keyword>
<dbReference type="STRING" id="1705394.SP60_04010"/>
<evidence type="ECO:0000313" key="3">
    <source>
        <dbReference type="Proteomes" id="UP000058020"/>
    </source>
</evidence>
<dbReference type="RefSeq" id="WP_053951401.1">
    <property type="nucleotide sequence ID" value="NZ_CP010552.1"/>
</dbReference>
<proteinExistence type="predicted"/>
<dbReference type="EMBL" id="CP010552">
    <property type="protein sequence ID" value="ALE52451.1"/>
    <property type="molecule type" value="Genomic_DNA"/>
</dbReference>
<dbReference type="PIRSF" id="PIRSF026509">
    <property type="entry name" value="UCP026509"/>
    <property type="match status" value="1"/>
</dbReference>
<keyword evidence="1" id="KW-0472">Membrane</keyword>
<evidence type="ECO:0000256" key="1">
    <source>
        <dbReference type="SAM" id="Phobius"/>
    </source>
</evidence>
<dbReference type="AlphaFoldDB" id="A0A0M3TU13"/>
<dbReference type="KEGG" id="tho:SP60_04010"/>
<dbReference type="Proteomes" id="UP000058020">
    <property type="component" value="Chromosome"/>
</dbReference>
<dbReference type="Pfam" id="PF03350">
    <property type="entry name" value="UPF0114"/>
    <property type="match status" value="1"/>
</dbReference>
<accession>A0A0M3TU13</accession>
<evidence type="ECO:0000313" key="2">
    <source>
        <dbReference type="EMBL" id="ALE52451.1"/>
    </source>
</evidence>
<feature type="transmembrane region" description="Helical" evidence="1">
    <location>
        <begin position="76"/>
        <end position="94"/>
    </location>
</feature>
<dbReference type="PANTHER" id="PTHR31721">
    <property type="entry name" value="OS06G0710300 PROTEIN"/>
    <property type="match status" value="1"/>
</dbReference>
<keyword evidence="1" id="KW-1133">Transmembrane helix</keyword>
<sequence>MSGLEKYFEKLLWSSRLMVLAAVVSSLLLSLMLFVITAIDVTNLIAHASDYVGATVEVKKALKIEMVAHTVGSIDGFLLATILLIFALGLYELFISDIDEAKESGRSSKVLVINSLDDLKSKLAKVILMILVVTFFEVSLSMTFVGALDLVYFALGILMVSLALYFGSKSSH</sequence>
<gene>
    <name evidence="2" type="ORF">SP60_04010</name>
</gene>